<evidence type="ECO:0000313" key="3">
    <source>
        <dbReference type="WBParaSite" id="PEQ_0000903801-mRNA-1"/>
    </source>
</evidence>
<dbReference type="AlphaFoldDB" id="A0A914RRV4"/>
<dbReference type="PANTHER" id="PTHR22625:SF70">
    <property type="entry name" value="PLEXIN A, ISOFORM A"/>
    <property type="match status" value="1"/>
</dbReference>
<protein>
    <recommendedName>
        <fullName evidence="1">Plexin cytoplasmic RhoGTPase-binding domain-containing protein</fullName>
    </recommendedName>
</protein>
<dbReference type="InterPro" id="IPR008936">
    <property type="entry name" value="Rho_GTPase_activation_prot"/>
</dbReference>
<dbReference type="Gene3D" id="1.10.506.10">
    <property type="entry name" value="GTPase Activation - p120gap, domain 1"/>
    <property type="match status" value="1"/>
</dbReference>
<dbReference type="GO" id="GO:0002116">
    <property type="term" value="C:semaphorin receptor complex"/>
    <property type="evidence" value="ECO:0007669"/>
    <property type="project" value="TreeGrafter"/>
</dbReference>
<evidence type="ECO:0000259" key="1">
    <source>
        <dbReference type="Pfam" id="PF20170"/>
    </source>
</evidence>
<proteinExistence type="predicted"/>
<dbReference type="InterPro" id="IPR031148">
    <property type="entry name" value="Plexin"/>
</dbReference>
<dbReference type="Proteomes" id="UP000887564">
    <property type="component" value="Unplaced"/>
</dbReference>
<name>A0A914RRV4_PAREQ</name>
<evidence type="ECO:0000313" key="2">
    <source>
        <dbReference type="Proteomes" id="UP000887564"/>
    </source>
</evidence>
<dbReference type="GO" id="GO:0017154">
    <property type="term" value="F:semaphorin receptor activity"/>
    <property type="evidence" value="ECO:0007669"/>
    <property type="project" value="InterPro"/>
</dbReference>
<dbReference type="Gene3D" id="3.10.20.90">
    <property type="entry name" value="Phosphatidylinositol 3-kinase Catalytic Subunit, Chain A, domain 1"/>
    <property type="match status" value="1"/>
</dbReference>
<dbReference type="InterPro" id="IPR046800">
    <property type="entry name" value="Plexin_RBD"/>
</dbReference>
<organism evidence="2 3">
    <name type="scientific">Parascaris equorum</name>
    <name type="common">Equine roundworm</name>
    <dbReference type="NCBI Taxonomy" id="6256"/>
    <lineage>
        <taxon>Eukaryota</taxon>
        <taxon>Metazoa</taxon>
        <taxon>Ecdysozoa</taxon>
        <taxon>Nematoda</taxon>
        <taxon>Chromadorea</taxon>
        <taxon>Rhabditida</taxon>
        <taxon>Spirurina</taxon>
        <taxon>Ascaridomorpha</taxon>
        <taxon>Ascaridoidea</taxon>
        <taxon>Ascarididae</taxon>
        <taxon>Parascaris</taxon>
    </lineage>
</organism>
<sequence length="154" mass="17648">LHNDDPKYRNYVQERAGQKLYELYWAIKQQVEKGPQDALTLDARYSLSEEKLLRSSFDFREMMVFIAADNYSAGVTEYPVRVLDCDTITQVKEKCLDAKYRTTPFSDRPSANDLDLELRSACPRIILQDIDSAKQRDTGIVTSTGIALQFVVVE</sequence>
<dbReference type="WBParaSite" id="PEQ_0000903801-mRNA-1">
    <property type="protein sequence ID" value="PEQ_0000903801-mRNA-1"/>
    <property type="gene ID" value="PEQ_0000903801"/>
</dbReference>
<dbReference type="GO" id="GO:0030334">
    <property type="term" value="P:regulation of cell migration"/>
    <property type="evidence" value="ECO:0007669"/>
    <property type="project" value="TreeGrafter"/>
</dbReference>
<dbReference type="Pfam" id="PF20170">
    <property type="entry name" value="Plexin_RBD"/>
    <property type="match status" value="1"/>
</dbReference>
<dbReference type="GO" id="GO:0005886">
    <property type="term" value="C:plasma membrane"/>
    <property type="evidence" value="ECO:0007669"/>
    <property type="project" value="TreeGrafter"/>
</dbReference>
<dbReference type="PANTHER" id="PTHR22625">
    <property type="entry name" value="PLEXIN"/>
    <property type="match status" value="1"/>
</dbReference>
<keyword evidence="2" id="KW-1185">Reference proteome</keyword>
<reference evidence="3" key="1">
    <citation type="submission" date="2022-11" db="UniProtKB">
        <authorList>
            <consortium name="WormBaseParasite"/>
        </authorList>
    </citation>
    <scope>IDENTIFICATION</scope>
</reference>
<feature type="domain" description="Plexin cytoplasmic RhoGTPase-binding" evidence="1">
    <location>
        <begin position="47"/>
        <end position="139"/>
    </location>
</feature>
<accession>A0A914RRV4</accession>